<evidence type="ECO:0000313" key="10">
    <source>
        <dbReference type="EMBL" id="ODS24968.1"/>
    </source>
</evidence>
<dbReference type="InterPro" id="IPR003593">
    <property type="entry name" value="AAA+_ATPase"/>
</dbReference>
<dbReference type="Pfam" id="PF02954">
    <property type="entry name" value="HTH_8"/>
    <property type="match status" value="1"/>
</dbReference>
<dbReference type="PANTHER" id="PTHR32071:SF100">
    <property type="entry name" value="RESPONSE REGULATOR PROTEIN PILR"/>
    <property type="match status" value="1"/>
</dbReference>
<dbReference type="SMART" id="SM00382">
    <property type="entry name" value="AAA"/>
    <property type="match status" value="1"/>
</dbReference>
<dbReference type="Pfam" id="PF25601">
    <property type="entry name" value="AAA_lid_14"/>
    <property type="match status" value="1"/>
</dbReference>
<dbReference type="EMBL" id="MDLC01000003">
    <property type="protein sequence ID" value="ODS24968.1"/>
    <property type="molecule type" value="Genomic_DNA"/>
</dbReference>
<dbReference type="SUPFAM" id="SSF52540">
    <property type="entry name" value="P-loop containing nucleoside triphosphate hydrolases"/>
    <property type="match status" value="1"/>
</dbReference>
<evidence type="ECO:0000256" key="3">
    <source>
        <dbReference type="ARBA" id="ARBA00023015"/>
    </source>
</evidence>
<dbReference type="Pfam" id="PF00072">
    <property type="entry name" value="Response_reg"/>
    <property type="match status" value="1"/>
</dbReference>
<dbReference type="GO" id="GO:0000160">
    <property type="term" value="P:phosphorelay signal transduction system"/>
    <property type="evidence" value="ECO:0007669"/>
    <property type="project" value="InterPro"/>
</dbReference>
<dbReference type="Gene3D" id="3.40.50.300">
    <property type="entry name" value="P-loop containing nucleotide triphosphate hydrolases"/>
    <property type="match status" value="1"/>
</dbReference>
<dbReference type="PROSITE" id="PS00676">
    <property type="entry name" value="SIGMA54_INTERACT_2"/>
    <property type="match status" value="1"/>
</dbReference>
<dbReference type="GO" id="GO:0005524">
    <property type="term" value="F:ATP binding"/>
    <property type="evidence" value="ECO:0007669"/>
    <property type="project" value="UniProtKB-KW"/>
</dbReference>
<evidence type="ECO:0000313" key="11">
    <source>
        <dbReference type="Proteomes" id="UP000242502"/>
    </source>
</evidence>
<evidence type="ECO:0000256" key="2">
    <source>
        <dbReference type="ARBA" id="ARBA00022840"/>
    </source>
</evidence>
<name>A0A1D2QTS2_9GAMM</name>
<dbReference type="Gene3D" id="1.10.10.60">
    <property type="entry name" value="Homeodomain-like"/>
    <property type="match status" value="1"/>
</dbReference>
<accession>A0A1D2QTS2</accession>
<dbReference type="InterPro" id="IPR025944">
    <property type="entry name" value="Sigma_54_int_dom_CS"/>
</dbReference>
<keyword evidence="1" id="KW-0547">Nucleotide-binding</keyword>
<keyword evidence="4" id="KW-0238">DNA-binding</keyword>
<organism evidence="10 11">
    <name type="scientific">Candidatus Endobugula sertula</name>
    <name type="common">Bugula neritina bacterial symbiont</name>
    <dbReference type="NCBI Taxonomy" id="62101"/>
    <lineage>
        <taxon>Bacteria</taxon>
        <taxon>Pseudomonadati</taxon>
        <taxon>Pseudomonadota</taxon>
        <taxon>Gammaproteobacteria</taxon>
        <taxon>Cellvibrionales</taxon>
        <taxon>Cellvibrionaceae</taxon>
        <taxon>Candidatus Endobugula</taxon>
    </lineage>
</organism>
<evidence type="ECO:0000259" key="9">
    <source>
        <dbReference type="PROSITE" id="PS50110"/>
    </source>
</evidence>
<dbReference type="InterPro" id="IPR001789">
    <property type="entry name" value="Sig_transdc_resp-reg_receiver"/>
</dbReference>
<evidence type="ECO:0000259" key="8">
    <source>
        <dbReference type="PROSITE" id="PS50045"/>
    </source>
</evidence>
<dbReference type="PANTHER" id="PTHR32071">
    <property type="entry name" value="TRANSCRIPTIONAL REGULATORY PROTEIN"/>
    <property type="match status" value="1"/>
</dbReference>
<dbReference type="PROSITE" id="PS00675">
    <property type="entry name" value="SIGMA54_INTERACT_1"/>
    <property type="match status" value="1"/>
</dbReference>
<dbReference type="PRINTS" id="PR01590">
    <property type="entry name" value="HTHFIS"/>
</dbReference>
<reference evidence="10 11" key="1">
    <citation type="journal article" date="2016" name="Appl. Environ. Microbiol.">
        <title>Lack of Overt Genome Reduction in the Bryostatin-Producing Bryozoan Symbiont "Candidatus Endobugula sertula".</title>
        <authorList>
            <person name="Miller I.J."/>
            <person name="Vanee N."/>
            <person name="Fong S.S."/>
            <person name="Lim-Fong G.E."/>
            <person name="Kwan J.C."/>
        </authorList>
    </citation>
    <scope>NUCLEOTIDE SEQUENCE [LARGE SCALE GENOMIC DNA]</scope>
    <source>
        <strain evidence="10">AB1-4</strain>
    </source>
</reference>
<dbReference type="CDD" id="cd00009">
    <property type="entry name" value="AAA"/>
    <property type="match status" value="1"/>
</dbReference>
<evidence type="ECO:0000256" key="7">
    <source>
        <dbReference type="SAM" id="MobiDB-lite"/>
    </source>
</evidence>
<feature type="region of interest" description="Disordered" evidence="7">
    <location>
        <begin position="379"/>
        <end position="401"/>
    </location>
</feature>
<keyword evidence="5" id="KW-0804">Transcription</keyword>
<dbReference type="SUPFAM" id="SSF46689">
    <property type="entry name" value="Homeodomain-like"/>
    <property type="match status" value="1"/>
</dbReference>
<dbReference type="InterPro" id="IPR025943">
    <property type="entry name" value="Sigma_54_int_dom_ATP-bd_2"/>
</dbReference>
<dbReference type="InterPro" id="IPR009057">
    <property type="entry name" value="Homeodomain-like_sf"/>
</dbReference>
<dbReference type="GO" id="GO:0006355">
    <property type="term" value="P:regulation of DNA-templated transcription"/>
    <property type="evidence" value="ECO:0007669"/>
    <property type="project" value="InterPro"/>
</dbReference>
<dbReference type="AlphaFoldDB" id="A0A1D2QTS2"/>
<dbReference type="PROSITE" id="PS50110">
    <property type="entry name" value="RESPONSE_REGULATORY"/>
    <property type="match status" value="1"/>
</dbReference>
<dbReference type="InterPro" id="IPR011006">
    <property type="entry name" value="CheY-like_superfamily"/>
</dbReference>
<dbReference type="FunFam" id="3.40.50.300:FF:000006">
    <property type="entry name" value="DNA-binding transcriptional regulator NtrC"/>
    <property type="match status" value="1"/>
</dbReference>
<feature type="domain" description="Response regulatory" evidence="9">
    <location>
        <begin position="4"/>
        <end position="118"/>
    </location>
</feature>
<dbReference type="Pfam" id="PF00158">
    <property type="entry name" value="Sigma54_activat"/>
    <property type="match status" value="1"/>
</dbReference>
<evidence type="ECO:0000256" key="4">
    <source>
        <dbReference type="ARBA" id="ARBA00023125"/>
    </source>
</evidence>
<keyword evidence="3" id="KW-0805">Transcription regulation</keyword>
<feature type="modified residue" description="4-aspartylphosphate" evidence="6">
    <location>
        <position position="53"/>
    </location>
</feature>
<evidence type="ECO:0000256" key="1">
    <source>
        <dbReference type="ARBA" id="ARBA00022741"/>
    </source>
</evidence>
<dbReference type="InterPro" id="IPR027417">
    <property type="entry name" value="P-loop_NTPase"/>
</dbReference>
<dbReference type="Proteomes" id="UP000242502">
    <property type="component" value="Unassembled WGS sequence"/>
</dbReference>
<dbReference type="Gene3D" id="3.40.50.2300">
    <property type="match status" value="1"/>
</dbReference>
<dbReference type="InterPro" id="IPR002197">
    <property type="entry name" value="HTH_Fis"/>
</dbReference>
<dbReference type="Gene3D" id="1.10.8.60">
    <property type="match status" value="1"/>
</dbReference>
<proteinExistence type="predicted"/>
<sequence>MTHNILIIDDEPDIRQLLSITVSRMGLSSYCADTLQQGFQALKERNFQVCLTDLRLPDGSGLDIVKHIQQQYSELPVIVITAHGSMDIAINAMKYGAFDFINKPVDLHHLRSLIHNALSSHVNAKSTSDFPEIVGESKPIHRLKQNIIKVSRSQAPVFIVGESGSGKELVARSIHTHSSRQDQPFIAVNCGAIPTELMESELFGHTKGSFTGAHQDKQGLFLAANGGTLLLDEIADLPLDMQVKLLRVLQEKRVRPIGSQTEISIDVRVLSSTHKNLSDAVGNGRFRSDLFYRINVIEITVPPLRERIDDVDILSNTILEKIATQNNHQKQHISPEAIQVLKQHTYPGNVRELENILERACALTEKHLITPESLLFSNQVPSHTDTSDQKPASVEQQNNTTIKGQIKESGYDSNLQTIDEYIKEVEKDILLAVLQQNRWNRTLTAKELGITFRSLRYRLKKLGIDVDNDK</sequence>
<dbReference type="SUPFAM" id="SSF52172">
    <property type="entry name" value="CheY-like"/>
    <property type="match status" value="1"/>
</dbReference>
<feature type="domain" description="Sigma-54 factor interaction" evidence="8">
    <location>
        <begin position="133"/>
        <end position="362"/>
    </location>
</feature>
<dbReference type="InterPro" id="IPR025662">
    <property type="entry name" value="Sigma_54_int_dom_ATP-bd_1"/>
</dbReference>
<dbReference type="PROSITE" id="PS00688">
    <property type="entry name" value="SIGMA54_INTERACT_3"/>
    <property type="match status" value="1"/>
</dbReference>
<comment type="caution">
    <text evidence="10">The sequence shown here is derived from an EMBL/GenBank/DDBJ whole genome shotgun (WGS) entry which is preliminary data.</text>
</comment>
<gene>
    <name evidence="10" type="ORF">AB835_01000</name>
</gene>
<dbReference type="SMART" id="SM00448">
    <property type="entry name" value="REC"/>
    <property type="match status" value="1"/>
</dbReference>
<dbReference type="PROSITE" id="PS50045">
    <property type="entry name" value="SIGMA54_INTERACT_4"/>
    <property type="match status" value="1"/>
</dbReference>
<dbReference type="InterPro" id="IPR002078">
    <property type="entry name" value="Sigma_54_int"/>
</dbReference>
<keyword evidence="2" id="KW-0067">ATP-binding</keyword>
<evidence type="ECO:0000256" key="5">
    <source>
        <dbReference type="ARBA" id="ARBA00023163"/>
    </source>
</evidence>
<dbReference type="GO" id="GO:0043565">
    <property type="term" value="F:sequence-specific DNA binding"/>
    <property type="evidence" value="ECO:0007669"/>
    <property type="project" value="InterPro"/>
</dbReference>
<evidence type="ECO:0000256" key="6">
    <source>
        <dbReference type="PROSITE-ProRule" id="PRU00169"/>
    </source>
</evidence>
<dbReference type="STRING" id="62101.AB835_01000"/>
<keyword evidence="6" id="KW-0597">Phosphoprotein</keyword>
<protein>
    <submittedName>
        <fullName evidence="10">Sigma-54-dependent Fis family transcriptional regulator</fullName>
    </submittedName>
</protein>
<dbReference type="InterPro" id="IPR058031">
    <property type="entry name" value="AAA_lid_NorR"/>
</dbReference>